<evidence type="ECO:0000256" key="5">
    <source>
        <dbReference type="SAM" id="Phobius"/>
    </source>
</evidence>
<dbReference type="SUPFAM" id="SSF51905">
    <property type="entry name" value="FAD/NAD(P)-binding domain"/>
    <property type="match status" value="1"/>
</dbReference>
<reference evidence="7 8" key="2">
    <citation type="submission" date="2015-05" db="EMBL/GenBank/DDBJ databases">
        <authorList>
            <person name="Morales-Cruz A."/>
            <person name="Amrine K.C."/>
            <person name="Cantu D."/>
        </authorList>
    </citation>
    <scope>NUCLEOTIDE SEQUENCE [LARGE SCALE GENOMIC DNA]</scope>
    <source>
        <strain evidence="7">DA912</strain>
    </source>
</reference>
<name>A0A0G2F616_9PEZI</name>
<evidence type="ECO:0000313" key="7">
    <source>
        <dbReference type="EMBL" id="KKY29674.1"/>
    </source>
</evidence>
<dbReference type="InterPro" id="IPR020846">
    <property type="entry name" value="MFS_dom"/>
</dbReference>
<dbReference type="OrthoDB" id="202203at2759"/>
<evidence type="ECO:0000256" key="3">
    <source>
        <dbReference type="ARBA" id="ARBA00022989"/>
    </source>
</evidence>
<evidence type="ECO:0000313" key="8">
    <source>
        <dbReference type="Proteomes" id="UP000034680"/>
    </source>
</evidence>
<reference evidence="7 8" key="1">
    <citation type="submission" date="2015-05" db="EMBL/GenBank/DDBJ databases">
        <title>Distinctive expansion of gene families associated with plant cell wall degradation and secondary metabolism in the genomes of grapevine trunk pathogens.</title>
        <authorList>
            <person name="Lawrence D.P."/>
            <person name="Travadon R."/>
            <person name="Rolshausen P.E."/>
            <person name="Baumgartner K."/>
        </authorList>
    </citation>
    <scope>NUCLEOTIDE SEQUENCE [LARGE SCALE GENOMIC DNA]</scope>
    <source>
        <strain evidence="7">DA912</strain>
    </source>
</reference>
<keyword evidence="4 5" id="KW-0472">Membrane</keyword>
<dbReference type="Pfam" id="PF07690">
    <property type="entry name" value="MFS_1"/>
    <property type="match status" value="1"/>
</dbReference>
<feature type="transmembrane region" description="Helical" evidence="5">
    <location>
        <begin position="296"/>
        <end position="314"/>
    </location>
</feature>
<dbReference type="Gene3D" id="1.20.1250.20">
    <property type="entry name" value="MFS general substrate transporter like domains"/>
    <property type="match status" value="2"/>
</dbReference>
<dbReference type="Proteomes" id="UP000034680">
    <property type="component" value="Unassembled WGS sequence"/>
</dbReference>
<dbReference type="Gene3D" id="3.50.50.100">
    <property type="match status" value="1"/>
</dbReference>
<protein>
    <submittedName>
        <fullName evidence="7">Putative amid-like mitochondrial</fullName>
    </submittedName>
</protein>
<dbReference type="PROSITE" id="PS50850">
    <property type="entry name" value="MFS"/>
    <property type="match status" value="1"/>
</dbReference>
<feature type="transmembrane region" description="Helical" evidence="5">
    <location>
        <begin position="123"/>
        <end position="144"/>
    </location>
</feature>
<dbReference type="PANTHER" id="PTHR23501:SF199">
    <property type="entry name" value="MFS EFFLUX TRANSPORTER INPD-RELATED"/>
    <property type="match status" value="1"/>
</dbReference>
<keyword evidence="2 5" id="KW-0812">Transmembrane</keyword>
<dbReference type="PRINTS" id="PR00411">
    <property type="entry name" value="PNDRDTASEI"/>
</dbReference>
<sequence length="866" mass="93687">MDKAAWYQASHDLGRLAFLPIFGRVYTLFPLKITFCVNVLISIIGSVVCATASTSQALIVGRAIQGLAHAGTNLGGFIIICHVVSKKKMPLFLATIILMTGVAAAAGPPLGGIFAESSMTWRLGFFLSIAMALVTTCLIVFTFPEPVRVTSNYSLRERLKSTDPLSVILILASLTTLFLALQWGGTKYQWSDPWIWGCLVAFAVMAGLFMFIQVKEKDSALIPIHILTQRTVGFACLFSIFIIMAFGVLIYYLPFYFQAGRGFSPRQSGVYILALTIPDTVVAVAVGAAVTFFGHYVPFMVASAAVMAVGSGLLSQIDMNTGMGHIVGLELMAALGLGIGVQLPLSAVRNVLDEPDVPAGEALILFCICLGFALAFPIAQAIFMNTLSRLLATRLGESSVTMVLEMGPSKVNADHLTDDIVQFVAESTAYEGFPWQAKRVRTIGIGKIEAGKGGMIIRSTRPTILNSAEMAVRDVVKFLKFSFPFLVSYGLKRLSQRIAAFFHALKYKPGPSPKNVVIIGGSFAGIFLAKRLCESLPTGYKIILVEKNTHFHYPFVFPRYSVVKGHEPKAFIPYDEILYSGRKGVLKGIFERRCATVAEVTRDSVKLASGEVISFEFLAIATGTSSPRPSKLMSPDKHGACEELRDLQEQIRNAESIAVVGGGAVGVELVTDIKGWYPEKNVTLVHSRDKLLHAYGPRLHARAMEEMQKLGIDVRLDQRPQIRFDGDEKTGNNATLMFPSGQADRFGLVIPCTGQTPNTQCLTSIMSECVSKETGRVLVTPTLQVNSPEGTFNNMFALGDVAESGGPKMARAAECQSHVVASNIVSLIKSSTAPSAYQPVMEIEGAIKLTLGKVRDPNSNSSMSPG</sequence>
<keyword evidence="8" id="KW-1185">Reference proteome</keyword>
<dbReference type="InterPro" id="IPR011701">
    <property type="entry name" value="MFS"/>
</dbReference>
<accession>A0A0G2F616</accession>
<feature type="transmembrane region" description="Helical" evidence="5">
    <location>
        <begin position="193"/>
        <end position="212"/>
    </location>
</feature>
<organism evidence="7 8">
    <name type="scientific">Diaporthe ampelina</name>
    <dbReference type="NCBI Taxonomy" id="1214573"/>
    <lineage>
        <taxon>Eukaryota</taxon>
        <taxon>Fungi</taxon>
        <taxon>Dikarya</taxon>
        <taxon>Ascomycota</taxon>
        <taxon>Pezizomycotina</taxon>
        <taxon>Sordariomycetes</taxon>
        <taxon>Sordariomycetidae</taxon>
        <taxon>Diaporthales</taxon>
        <taxon>Diaporthaceae</taxon>
        <taxon>Diaporthe</taxon>
    </lineage>
</organism>
<evidence type="ECO:0000259" key="6">
    <source>
        <dbReference type="PROSITE" id="PS50850"/>
    </source>
</evidence>
<dbReference type="InterPro" id="IPR036259">
    <property type="entry name" value="MFS_trans_sf"/>
</dbReference>
<dbReference type="InterPro" id="IPR036188">
    <property type="entry name" value="FAD/NAD-bd_sf"/>
</dbReference>
<dbReference type="PRINTS" id="PR00368">
    <property type="entry name" value="FADPNR"/>
</dbReference>
<feature type="transmembrane region" description="Helical" evidence="5">
    <location>
        <begin position="91"/>
        <end position="111"/>
    </location>
</feature>
<dbReference type="PANTHER" id="PTHR23501">
    <property type="entry name" value="MAJOR FACILITATOR SUPERFAMILY"/>
    <property type="match status" value="1"/>
</dbReference>
<comment type="subcellular location">
    <subcellularLocation>
        <location evidence="1">Membrane</location>
        <topology evidence="1">Multi-pass membrane protein</topology>
    </subcellularLocation>
</comment>
<evidence type="ECO:0000256" key="4">
    <source>
        <dbReference type="ARBA" id="ARBA00023136"/>
    </source>
</evidence>
<feature type="domain" description="Major facilitator superfamily (MFS) profile" evidence="6">
    <location>
        <begin position="1"/>
        <end position="411"/>
    </location>
</feature>
<dbReference type="GO" id="GO:0016491">
    <property type="term" value="F:oxidoreductase activity"/>
    <property type="evidence" value="ECO:0007669"/>
    <property type="project" value="InterPro"/>
</dbReference>
<dbReference type="SUPFAM" id="SSF103473">
    <property type="entry name" value="MFS general substrate transporter"/>
    <property type="match status" value="1"/>
</dbReference>
<feature type="transmembrane region" description="Helical" evidence="5">
    <location>
        <begin position="29"/>
        <end position="52"/>
    </location>
</feature>
<dbReference type="Pfam" id="PF07992">
    <property type="entry name" value="Pyr_redox_2"/>
    <property type="match status" value="1"/>
</dbReference>
<dbReference type="EMBL" id="LCUC01000659">
    <property type="protein sequence ID" value="KKY29674.1"/>
    <property type="molecule type" value="Genomic_DNA"/>
</dbReference>
<dbReference type="GO" id="GO:0022857">
    <property type="term" value="F:transmembrane transporter activity"/>
    <property type="evidence" value="ECO:0007669"/>
    <property type="project" value="InterPro"/>
</dbReference>
<proteinExistence type="predicted"/>
<comment type="caution">
    <text evidence="7">The sequence shown here is derived from an EMBL/GenBank/DDBJ whole genome shotgun (WGS) entry which is preliminary data.</text>
</comment>
<dbReference type="GO" id="GO:0005886">
    <property type="term" value="C:plasma membrane"/>
    <property type="evidence" value="ECO:0007669"/>
    <property type="project" value="TreeGrafter"/>
</dbReference>
<feature type="transmembrane region" description="Helical" evidence="5">
    <location>
        <begin position="269"/>
        <end position="290"/>
    </location>
</feature>
<dbReference type="STRING" id="1214573.A0A0G2F616"/>
<dbReference type="InterPro" id="IPR023753">
    <property type="entry name" value="FAD/NAD-binding_dom"/>
</dbReference>
<feature type="transmembrane region" description="Helical" evidence="5">
    <location>
        <begin position="232"/>
        <end position="257"/>
    </location>
</feature>
<feature type="transmembrane region" description="Helical" evidence="5">
    <location>
        <begin position="64"/>
        <end position="85"/>
    </location>
</feature>
<feature type="transmembrane region" description="Helical" evidence="5">
    <location>
        <begin position="164"/>
        <end position="181"/>
    </location>
</feature>
<evidence type="ECO:0000256" key="2">
    <source>
        <dbReference type="ARBA" id="ARBA00022692"/>
    </source>
</evidence>
<feature type="transmembrane region" description="Helical" evidence="5">
    <location>
        <begin position="363"/>
        <end position="384"/>
    </location>
</feature>
<evidence type="ECO:0000256" key="1">
    <source>
        <dbReference type="ARBA" id="ARBA00004141"/>
    </source>
</evidence>
<gene>
    <name evidence="7" type="ORF">UCDDA912_g10418</name>
</gene>
<dbReference type="AlphaFoldDB" id="A0A0G2F616"/>
<feature type="transmembrane region" description="Helical" evidence="5">
    <location>
        <begin position="326"/>
        <end position="343"/>
    </location>
</feature>
<keyword evidence="3 5" id="KW-1133">Transmembrane helix</keyword>